<dbReference type="AlphaFoldDB" id="A0A4R0NP36"/>
<keyword evidence="3" id="KW-1185">Reference proteome</keyword>
<feature type="domain" description="Glycosyltransferase 2-like" evidence="1">
    <location>
        <begin position="11"/>
        <end position="145"/>
    </location>
</feature>
<name>A0A4R0NP36_9SPHI</name>
<gene>
    <name evidence="2" type="ORF">EZ437_01455</name>
</gene>
<reference evidence="2 3" key="1">
    <citation type="submission" date="2019-02" db="EMBL/GenBank/DDBJ databases">
        <title>Pedobacter sp. RP-1-14 sp. nov., isolated from Arctic soil.</title>
        <authorList>
            <person name="Dahal R.H."/>
        </authorList>
    </citation>
    <scope>NUCLEOTIDE SEQUENCE [LARGE SCALE GENOMIC DNA]</scope>
    <source>
        <strain evidence="2 3">RP-1-14</strain>
    </source>
</reference>
<sequence>MKKEDLSPLVSIIVPCFNAEAYLADAVNSVLRQSYTNWECLLIDDKSSDNTFGLIEKYERDFPGKIKGLVNPGKGACDARNFGLEQAKGECVKFLDSDDAMFDDETLFSQVNFLEENKLDIVFGVEHYFQDKFEAENLVKKRGALLNDTNVNSQFFTRFPITSNFLLRSSVSSELRWNGKLKSGQEFHFLFMCLLNKLRFGFQDIPAAKIRIHNSIHRISNKTPEVYVAQTFDLIKQLSHELERYKYSNQEFLSAFNVWKLRWCFSALRVKNFPVFRSIQNLLLKPSALKIGNAEVRFLYRLNFLSPYLAFAFYEIFKKTVKRDVLRGSLQ</sequence>
<proteinExistence type="predicted"/>
<evidence type="ECO:0000259" key="1">
    <source>
        <dbReference type="Pfam" id="PF00535"/>
    </source>
</evidence>
<protein>
    <submittedName>
        <fullName evidence="2">Glycosyltransferase</fullName>
    </submittedName>
</protein>
<dbReference type="GO" id="GO:0016758">
    <property type="term" value="F:hexosyltransferase activity"/>
    <property type="evidence" value="ECO:0007669"/>
    <property type="project" value="UniProtKB-ARBA"/>
</dbReference>
<dbReference type="Gene3D" id="3.90.550.10">
    <property type="entry name" value="Spore Coat Polysaccharide Biosynthesis Protein SpsA, Chain A"/>
    <property type="match status" value="1"/>
</dbReference>
<dbReference type="EMBL" id="SJSL01000001">
    <property type="protein sequence ID" value="TCD02681.1"/>
    <property type="molecule type" value="Genomic_DNA"/>
</dbReference>
<comment type="caution">
    <text evidence="2">The sequence shown here is derived from an EMBL/GenBank/DDBJ whole genome shotgun (WGS) entry which is preliminary data.</text>
</comment>
<evidence type="ECO:0000313" key="2">
    <source>
        <dbReference type="EMBL" id="TCD02681.1"/>
    </source>
</evidence>
<dbReference type="PANTHER" id="PTHR22916:SF3">
    <property type="entry name" value="UDP-GLCNAC:BETAGAL BETA-1,3-N-ACETYLGLUCOSAMINYLTRANSFERASE-LIKE PROTEIN 1"/>
    <property type="match status" value="1"/>
</dbReference>
<dbReference type="Pfam" id="PF00535">
    <property type="entry name" value="Glycos_transf_2"/>
    <property type="match status" value="1"/>
</dbReference>
<dbReference type="CDD" id="cd00761">
    <property type="entry name" value="Glyco_tranf_GTA_type"/>
    <property type="match status" value="1"/>
</dbReference>
<dbReference type="InterPro" id="IPR001173">
    <property type="entry name" value="Glyco_trans_2-like"/>
</dbReference>
<dbReference type="Proteomes" id="UP000293347">
    <property type="component" value="Unassembled WGS sequence"/>
</dbReference>
<dbReference type="RefSeq" id="WP_131592522.1">
    <property type="nucleotide sequence ID" value="NZ_SJSL01000001.1"/>
</dbReference>
<accession>A0A4R0NP36</accession>
<dbReference type="PANTHER" id="PTHR22916">
    <property type="entry name" value="GLYCOSYLTRANSFERASE"/>
    <property type="match status" value="1"/>
</dbReference>
<keyword evidence="2" id="KW-0808">Transferase</keyword>
<organism evidence="2 3">
    <name type="scientific">Pedobacter psychroterrae</name>
    <dbReference type="NCBI Taxonomy" id="2530453"/>
    <lineage>
        <taxon>Bacteria</taxon>
        <taxon>Pseudomonadati</taxon>
        <taxon>Bacteroidota</taxon>
        <taxon>Sphingobacteriia</taxon>
        <taxon>Sphingobacteriales</taxon>
        <taxon>Sphingobacteriaceae</taxon>
        <taxon>Pedobacter</taxon>
    </lineage>
</organism>
<dbReference type="SUPFAM" id="SSF53448">
    <property type="entry name" value="Nucleotide-diphospho-sugar transferases"/>
    <property type="match status" value="1"/>
</dbReference>
<dbReference type="InterPro" id="IPR029044">
    <property type="entry name" value="Nucleotide-diphossugar_trans"/>
</dbReference>
<evidence type="ECO:0000313" key="3">
    <source>
        <dbReference type="Proteomes" id="UP000293347"/>
    </source>
</evidence>
<dbReference type="OrthoDB" id="6638511at2"/>